<sequence length="202" mass="22945">MSTPNLPHTENLTPLYDLVVQVHQLAQEQALIQSSITTSIDTLSIKLDHDNNTTATKTIKLNQIKSKNAELMSRLESTTGYIKTVVNLLNHYEVSIQTIMNATREDVIDYNLGLLSTHREMYDVIQRKSQEEYQQYAKLVAKRTIIHAVSEKIRKMLATIEELGVTEDVETSYKLGSLKQILIELTEKKTGLQQKKKNDGDS</sequence>
<keyword evidence="2" id="KW-1185">Reference proteome</keyword>
<dbReference type="EMBL" id="BTFZ01000019">
    <property type="protein sequence ID" value="GMM38153.1"/>
    <property type="molecule type" value="Genomic_DNA"/>
</dbReference>
<dbReference type="GeneID" id="90076142"/>
<evidence type="ECO:0000313" key="1">
    <source>
        <dbReference type="EMBL" id="GMM38153.1"/>
    </source>
</evidence>
<gene>
    <name evidence="1" type="ORF">DASC09_054920</name>
</gene>
<name>A0AAV5QTI3_9ASCO</name>
<organism evidence="1 2">
    <name type="scientific">Saccharomycopsis crataegensis</name>
    <dbReference type="NCBI Taxonomy" id="43959"/>
    <lineage>
        <taxon>Eukaryota</taxon>
        <taxon>Fungi</taxon>
        <taxon>Dikarya</taxon>
        <taxon>Ascomycota</taxon>
        <taxon>Saccharomycotina</taxon>
        <taxon>Saccharomycetes</taxon>
        <taxon>Saccharomycopsidaceae</taxon>
        <taxon>Saccharomycopsis</taxon>
    </lineage>
</organism>
<proteinExistence type="predicted"/>
<evidence type="ECO:0000313" key="2">
    <source>
        <dbReference type="Proteomes" id="UP001360560"/>
    </source>
</evidence>
<dbReference type="Proteomes" id="UP001360560">
    <property type="component" value="Unassembled WGS sequence"/>
</dbReference>
<reference evidence="1 2" key="1">
    <citation type="journal article" date="2023" name="Elife">
        <title>Identification of key yeast species and microbe-microbe interactions impacting larval growth of Drosophila in the wild.</title>
        <authorList>
            <person name="Mure A."/>
            <person name="Sugiura Y."/>
            <person name="Maeda R."/>
            <person name="Honda K."/>
            <person name="Sakurai N."/>
            <person name="Takahashi Y."/>
            <person name="Watada M."/>
            <person name="Katoh T."/>
            <person name="Gotoh A."/>
            <person name="Gotoh Y."/>
            <person name="Taniguchi I."/>
            <person name="Nakamura K."/>
            <person name="Hayashi T."/>
            <person name="Katayama T."/>
            <person name="Uemura T."/>
            <person name="Hattori Y."/>
        </authorList>
    </citation>
    <scope>NUCLEOTIDE SEQUENCE [LARGE SCALE GENOMIC DNA]</scope>
    <source>
        <strain evidence="1 2">SC-9</strain>
    </source>
</reference>
<protein>
    <submittedName>
        <fullName evidence="1">Uncharacterized protein</fullName>
    </submittedName>
</protein>
<comment type="caution">
    <text evidence="1">The sequence shown here is derived from an EMBL/GenBank/DDBJ whole genome shotgun (WGS) entry which is preliminary data.</text>
</comment>
<dbReference type="AlphaFoldDB" id="A0AAV5QTI3"/>
<accession>A0AAV5QTI3</accession>
<dbReference type="RefSeq" id="XP_064855149.1">
    <property type="nucleotide sequence ID" value="XM_064999077.1"/>
</dbReference>